<dbReference type="Pfam" id="PF07479">
    <property type="entry name" value="NAD_Gly3P_dh_C"/>
    <property type="match status" value="1"/>
</dbReference>
<dbReference type="PANTHER" id="PTHR11728:SF1">
    <property type="entry name" value="GLYCEROL-3-PHOSPHATE DEHYDROGENASE [NAD(+)] 2, CHLOROPLASTIC"/>
    <property type="match status" value="1"/>
</dbReference>
<accession>W8GIZ0</accession>
<evidence type="ECO:0000256" key="12">
    <source>
        <dbReference type="RuleBase" id="RU000439"/>
    </source>
</evidence>
<organism evidence="15 16">
    <name type="scientific">Candidatus Hepatoplasma crinochetorum Av</name>
    <dbReference type="NCBI Taxonomy" id="1427984"/>
    <lineage>
        <taxon>Bacteria</taxon>
        <taxon>Bacillati</taxon>
        <taxon>Mycoplasmatota</taxon>
        <taxon>Mollicutes</taxon>
        <taxon>Candidatus Hepatoplasmataceae</taxon>
        <taxon>Candidatus Hepatoplasma</taxon>
    </lineage>
</organism>
<dbReference type="PIRSF" id="PIRSF000114">
    <property type="entry name" value="Glycerol-3-P_dh"/>
    <property type="match status" value="1"/>
</dbReference>
<dbReference type="Gene3D" id="3.40.50.720">
    <property type="entry name" value="NAD(P)-binding Rossmann-like Domain"/>
    <property type="match status" value="1"/>
</dbReference>
<keyword evidence="16" id="KW-1185">Reference proteome</keyword>
<dbReference type="SUPFAM" id="SSF51735">
    <property type="entry name" value="NAD(P)-binding Rossmann-fold domains"/>
    <property type="match status" value="1"/>
</dbReference>
<protein>
    <recommendedName>
        <fullName evidence="12">Glycerol-3-phosphate dehydrogenase</fullName>
        <ecNumber evidence="12">1.1.1.94</ecNumber>
    </recommendedName>
</protein>
<evidence type="ECO:0000256" key="2">
    <source>
        <dbReference type="ARBA" id="ARBA00022516"/>
    </source>
</evidence>
<feature type="binding site" evidence="10">
    <location>
        <begin position="30"/>
        <end position="35"/>
    </location>
    <ligand>
        <name>NAD(+)</name>
        <dbReference type="ChEBI" id="CHEBI:57540"/>
    </ligand>
</feature>
<keyword evidence="7" id="KW-1208">Phospholipid metabolism</keyword>
<dbReference type="PANTHER" id="PTHR11728">
    <property type="entry name" value="GLYCEROL-3-PHOSPHATE DEHYDROGENASE"/>
    <property type="match status" value="1"/>
</dbReference>
<evidence type="ECO:0000256" key="9">
    <source>
        <dbReference type="PIRSR" id="PIRSR000114-2"/>
    </source>
</evidence>
<dbReference type="OrthoDB" id="9812273at2"/>
<keyword evidence="5" id="KW-0443">Lipid metabolism</keyword>
<dbReference type="KEGG" id="hcr:X271_00094"/>
<dbReference type="STRING" id="1427984.X271_00094"/>
<dbReference type="GO" id="GO:0005975">
    <property type="term" value="P:carbohydrate metabolic process"/>
    <property type="evidence" value="ECO:0007669"/>
    <property type="project" value="InterPro"/>
</dbReference>
<evidence type="ECO:0000259" key="14">
    <source>
        <dbReference type="Pfam" id="PF07479"/>
    </source>
</evidence>
<sequence length="355" mass="40282">MKNLNNTNNINNELIENKDKLKKFNFTIIGSGAFGTAVANFLVDNNNVIIYGIDKKEIDDIKINHKNTKYFGSIKLKNKIEATNNIKEALKEADAILLAIPSHIFKIVLKEKILPNMKKAAYFINLAKGFDYKEIKFLNQIIDETIPKNLNLGTLKLSGPSFAKELLKKEPTKFVLAAKDIEIAKNLKKYFETNYINIIISNEIYGVEILSVIKNPLSILLGIVQGLGYKMNSRAYIFSEALEEMKKIVNLYKLNENIIFLPAGVGDLYLTGNSKKSRNFSVGYKIGKNDKVNKKILNSFTTIEGLRSIEIIFLLAKKNGIDLKLFNLLYNITYKNTSPSKAMDEFFKGINEHYE</sequence>
<evidence type="ECO:0000313" key="15">
    <source>
        <dbReference type="EMBL" id="AHK22207.1"/>
    </source>
</evidence>
<dbReference type="EC" id="1.1.1.94" evidence="12"/>
<dbReference type="PRINTS" id="PR00077">
    <property type="entry name" value="GPDHDRGNASE"/>
</dbReference>
<feature type="domain" description="Glycerol-3-phosphate dehydrogenase NAD-dependent C-terminal" evidence="14">
    <location>
        <begin position="204"/>
        <end position="343"/>
    </location>
</feature>
<comment type="catalytic activity">
    <reaction evidence="12">
        <text>sn-glycerol 3-phosphate + NADP(+) = dihydroxyacetone phosphate + NADPH + H(+)</text>
        <dbReference type="Rhea" id="RHEA:11096"/>
        <dbReference type="ChEBI" id="CHEBI:15378"/>
        <dbReference type="ChEBI" id="CHEBI:57597"/>
        <dbReference type="ChEBI" id="CHEBI:57642"/>
        <dbReference type="ChEBI" id="CHEBI:57783"/>
        <dbReference type="ChEBI" id="CHEBI:58349"/>
        <dbReference type="EC" id="1.1.1.94"/>
    </reaction>
</comment>
<dbReference type="InterPro" id="IPR006168">
    <property type="entry name" value="G3P_DH_NAD-dep"/>
</dbReference>
<keyword evidence="2" id="KW-0444">Lipid biosynthesis</keyword>
<feature type="binding site" evidence="10">
    <location>
        <position position="163"/>
    </location>
    <ligand>
        <name>NAD(+)</name>
        <dbReference type="ChEBI" id="CHEBI:57540"/>
    </ligand>
</feature>
<dbReference type="InterPro" id="IPR013328">
    <property type="entry name" value="6PGD_dom2"/>
</dbReference>
<keyword evidence="4 10" id="KW-0520">NAD</keyword>
<reference evidence="15 16" key="1">
    <citation type="journal article" date="2014" name="Genome Biol. Evol.">
        <title>Phylogenomics of "Candidatus Hepatoplasma crinochetorum," a Lineage of Mollicutes Associated with Noninsect Arthropods.</title>
        <authorList>
            <person name="Leclercq S."/>
            <person name="Dittmer J."/>
            <person name="Bouchon D."/>
            <person name="Cordaux R."/>
        </authorList>
    </citation>
    <scope>NUCLEOTIDE SEQUENCE [LARGE SCALE GENOMIC DNA]</scope>
    <source>
        <strain evidence="15 16">Av</strain>
    </source>
</reference>
<proteinExistence type="inferred from homology"/>
<evidence type="ECO:0000256" key="6">
    <source>
        <dbReference type="ARBA" id="ARBA00023209"/>
    </source>
</evidence>
<dbReference type="eggNOG" id="COG0240">
    <property type="taxonomic scope" value="Bacteria"/>
</dbReference>
<gene>
    <name evidence="15" type="primary">gpsA</name>
    <name evidence="15" type="ORF">X271_00094</name>
</gene>
<dbReference type="Gene3D" id="1.10.1040.10">
    <property type="entry name" value="N-(1-d-carboxylethyl)-l-norvaline Dehydrogenase, domain 2"/>
    <property type="match status" value="1"/>
</dbReference>
<dbReference type="HOGENOM" id="CLU_033449_0_0_14"/>
<evidence type="ECO:0000256" key="11">
    <source>
        <dbReference type="RuleBase" id="RU000437"/>
    </source>
</evidence>
<keyword evidence="3 11" id="KW-0560">Oxidoreductase</keyword>
<feature type="binding site" evidence="10">
    <location>
        <position position="278"/>
    </location>
    <ligand>
        <name>NAD(+)</name>
        <dbReference type="ChEBI" id="CHEBI:57540"/>
    </ligand>
</feature>
<feature type="domain" description="Glycerol-3-phosphate dehydrogenase NAD-dependent N-terminal" evidence="13">
    <location>
        <begin position="27"/>
        <end position="183"/>
    </location>
</feature>
<feature type="binding site" evidence="9">
    <location>
        <begin position="278"/>
        <end position="279"/>
    </location>
    <ligand>
        <name>substrate</name>
    </ligand>
</feature>
<keyword evidence="6" id="KW-0594">Phospholipid biosynthesis</keyword>
<dbReference type="GO" id="GO:0005829">
    <property type="term" value="C:cytosol"/>
    <property type="evidence" value="ECO:0007669"/>
    <property type="project" value="TreeGrafter"/>
</dbReference>
<feature type="active site" description="Proton acceptor" evidence="8">
    <location>
        <position position="214"/>
    </location>
</feature>
<evidence type="ECO:0000256" key="5">
    <source>
        <dbReference type="ARBA" id="ARBA00023098"/>
    </source>
</evidence>
<comment type="similarity">
    <text evidence="1 11">Belongs to the NAD-dependent glycerol-3-phosphate dehydrogenase family.</text>
</comment>
<dbReference type="GO" id="GO:0141153">
    <property type="term" value="F:glycerol-3-phosphate dehydrogenase (NADP+) activity"/>
    <property type="evidence" value="ECO:0007669"/>
    <property type="project" value="RHEA"/>
</dbReference>
<dbReference type="EMBL" id="CP006932">
    <property type="protein sequence ID" value="AHK22207.1"/>
    <property type="molecule type" value="Genomic_DNA"/>
</dbReference>
<dbReference type="Pfam" id="PF01210">
    <property type="entry name" value="NAD_Gly3P_dh_N"/>
    <property type="match status" value="1"/>
</dbReference>
<dbReference type="RefSeq" id="WP_025208508.1">
    <property type="nucleotide sequence ID" value="NZ_CP006932.1"/>
</dbReference>
<feature type="binding site" evidence="9">
    <location>
        <position position="128"/>
    </location>
    <ligand>
        <name>substrate</name>
    </ligand>
</feature>
<dbReference type="InterPro" id="IPR008927">
    <property type="entry name" value="6-PGluconate_DH-like_C_sf"/>
</dbReference>
<evidence type="ECO:0000256" key="3">
    <source>
        <dbReference type="ARBA" id="ARBA00023002"/>
    </source>
</evidence>
<dbReference type="GO" id="GO:0008654">
    <property type="term" value="P:phospholipid biosynthetic process"/>
    <property type="evidence" value="ECO:0007669"/>
    <property type="project" value="UniProtKB-KW"/>
</dbReference>
<evidence type="ECO:0000313" key="16">
    <source>
        <dbReference type="Proteomes" id="UP000019450"/>
    </source>
</evidence>
<name>W8GIZ0_9MOLU</name>
<evidence type="ECO:0000256" key="10">
    <source>
        <dbReference type="PIRSR" id="PIRSR000114-3"/>
    </source>
</evidence>
<dbReference type="NCBIfam" id="NF000940">
    <property type="entry name" value="PRK00094.1-2"/>
    <property type="match status" value="1"/>
</dbReference>
<evidence type="ECO:0000256" key="8">
    <source>
        <dbReference type="PIRSR" id="PIRSR000114-1"/>
    </source>
</evidence>
<dbReference type="GO" id="GO:0046168">
    <property type="term" value="P:glycerol-3-phosphate catabolic process"/>
    <property type="evidence" value="ECO:0007669"/>
    <property type="project" value="InterPro"/>
</dbReference>
<dbReference type="AlphaFoldDB" id="W8GIZ0"/>
<dbReference type="InterPro" id="IPR036291">
    <property type="entry name" value="NAD(P)-bd_dom_sf"/>
</dbReference>
<evidence type="ECO:0000256" key="4">
    <source>
        <dbReference type="ARBA" id="ARBA00023027"/>
    </source>
</evidence>
<dbReference type="Proteomes" id="UP000019450">
    <property type="component" value="Chromosome"/>
</dbReference>
<dbReference type="GO" id="GO:0051287">
    <property type="term" value="F:NAD binding"/>
    <property type="evidence" value="ECO:0007669"/>
    <property type="project" value="InterPro"/>
</dbReference>
<dbReference type="InterPro" id="IPR006109">
    <property type="entry name" value="G3P_DH_NAD-dep_C"/>
</dbReference>
<evidence type="ECO:0000256" key="1">
    <source>
        <dbReference type="ARBA" id="ARBA00011009"/>
    </source>
</evidence>
<evidence type="ECO:0000259" key="13">
    <source>
        <dbReference type="Pfam" id="PF01210"/>
    </source>
</evidence>
<evidence type="ECO:0000256" key="7">
    <source>
        <dbReference type="ARBA" id="ARBA00023264"/>
    </source>
</evidence>
<dbReference type="SUPFAM" id="SSF48179">
    <property type="entry name" value="6-phosphogluconate dehydrogenase C-terminal domain-like"/>
    <property type="match status" value="1"/>
</dbReference>
<dbReference type="InterPro" id="IPR011128">
    <property type="entry name" value="G3P_DH_NAD-dep_N"/>
</dbReference>